<organism evidence="2 3">
    <name type="scientific">Aquicella siphonis</name>
    <dbReference type="NCBI Taxonomy" id="254247"/>
    <lineage>
        <taxon>Bacteria</taxon>
        <taxon>Pseudomonadati</taxon>
        <taxon>Pseudomonadota</taxon>
        <taxon>Gammaproteobacteria</taxon>
        <taxon>Legionellales</taxon>
        <taxon>Coxiellaceae</taxon>
        <taxon>Aquicella</taxon>
    </lineage>
</organism>
<evidence type="ECO:0000313" key="2">
    <source>
        <dbReference type="EMBL" id="VVC76014.1"/>
    </source>
</evidence>
<proteinExistence type="predicted"/>
<dbReference type="EMBL" id="LR699119">
    <property type="protein sequence ID" value="VVC76014.1"/>
    <property type="molecule type" value="Genomic_DNA"/>
</dbReference>
<evidence type="ECO:0000313" key="3">
    <source>
        <dbReference type="Proteomes" id="UP000324194"/>
    </source>
</evidence>
<accession>A0A5E4PGL3</accession>
<dbReference type="RefSeq" id="WP_148339269.1">
    <property type="nucleotide sequence ID" value="NZ_LR699119.1"/>
</dbReference>
<gene>
    <name evidence="2" type="ORF">AQUSIP_13150</name>
</gene>
<reference evidence="2 3" key="1">
    <citation type="submission" date="2019-08" db="EMBL/GenBank/DDBJ databases">
        <authorList>
            <person name="Guy L."/>
        </authorList>
    </citation>
    <scope>NUCLEOTIDE SEQUENCE [LARGE SCALE GENOMIC DNA]</scope>
    <source>
        <strain evidence="2 3">SGT-108</strain>
    </source>
</reference>
<feature type="region of interest" description="Disordered" evidence="1">
    <location>
        <begin position="51"/>
        <end position="70"/>
    </location>
</feature>
<dbReference type="AlphaFoldDB" id="A0A5E4PGL3"/>
<dbReference type="KEGG" id="asip:AQUSIP_13150"/>
<protein>
    <recommendedName>
        <fullName evidence="4">Helix-turn-helix domain-containing protein</fullName>
    </recommendedName>
</protein>
<keyword evidence="3" id="KW-1185">Reference proteome</keyword>
<evidence type="ECO:0000256" key="1">
    <source>
        <dbReference type="SAM" id="MobiDB-lite"/>
    </source>
</evidence>
<sequence length="70" mass="7996">MKLLTTHEVAAYITEKTGHPMSVRQVQHEIKIGKIKAEKIAGTYLVKPQALEHYKRRHPGPRAKKKKAKP</sequence>
<evidence type="ECO:0008006" key="4">
    <source>
        <dbReference type="Google" id="ProtNLM"/>
    </source>
</evidence>
<name>A0A5E4PGL3_9COXI</name>
<feature type="compositionally biased region" description="Basic residues" evidence="1">
    <location>
        <begin position="54"/>
        <end position="70"/>
    </location>
</feature>
<dbReference type="Proteomes" id="UP000324194">
    <property type="component" value="Chromosome 1"/>
</dbReference>